<evidence type="ECO:0000256" key="9">
    <source>
        <dbReference type="ARBA" id="ARBA00023136"/>
    </source>
</evidence>
<keyword evidence="20" id="KW-1185">Reference proteome</keyword>
<dbReference type="CDD" id="cd11061">
    <property type="entry name" value="CYP67-like"/>
    <property type="match status" value="1"/>
</dbReference>
<evidence type="ECO:0000256" key="1">
    <source>
        <dbReference type="ARBA" id="ARBA00001971"/>
    </source>
</evidence>
<gene>
    <name evidence="19" type="ORF">HMPREF1541_07894</name>
</gene>
<evidence type="ECO:0000256" key="15">
    <source>
        <dbReference type="ARBA" id="ARBA00082391"/>
    </source>
</evidence>
<name>W2RKA9_CYPE1</name>
<evidence type="ECO:0000256" key="11">
    <source>
        <dbReference type="ARBA" id="ARBA00050706"/>
    </source>
</evidence>
<evidence type="ECO:0000256" key="16">
    <source>
        <dbReference type="PIRSR" id="PIRSR602401-1"/>
    </source>
</evidence>
<accession>W2RKA9</accession>
<keyword evidence="9 18" id="KW-0472">Membrane</keyword>
<keyword evidence="18" id="KW-0812">Transmembrane</keyword>
<dbReference type="GO" id="GO:0016020">
    <property type="term" value="C:membrane"/>
    <property type="evidence" value="ECO:0007669"/>
    <property type="project" value="UniProtKB-SubCell"/>
</dbReference>
<evidence type="ECO:0000313" key="20">
    <source>
        <dbReference type="Proteomes" id="UP000030752"/>
    </source>
</evidence>
<dbReference type="GO" id="GO:0020037">
    <property type="term" value="F:heme binding"/>
    <property type="evidence" value="ECO:0007669"/>
    <property type="project" value="InterPro"/>
</dbReference>
<keyword evidence="4 16" id="KW-0349">Heme</keyword>
<dbReference type="PROSITE" id="PS00086">
    <property type="entry name" value="CYTOCHROME_P450"/>
    <property type="match status" value="1"/>
</dbReference>
<feature type="binding site" description="axial binding residue" evidence="16">
    <location>
        <position position="461"/>
    </location>
    <ligand>
        <name>heme</name>
        <dbReference type="ChEBI" id="CHEBI:30413"/>
    </ligand>
    <ligandPart>
        <name>Fe</name>
        <dbReference type="ChEBI" id="CHEBI:18248"/>
    </ligandPart>
</feature>
<dbReference type="PANTHER" id="PTHR24305:SF29">
    <property type="entry name" value="BENZOATE-PARA-HYDROXYLASE"/>
    <property type="match status" value="1"/>
</dbReference>
<dbReference type="STRING" id="1220924.W2RKA9"/>
<dbReference type="SUPFAM" id="SSF48264">
    <property type="entry name" value="Cytochrome P450"/>
    <property type="match status" value="1"/>
</dbReference>
<keyword evidence="8 17" id="KW-0503">Monooxygenase</keyword>
<evidence type="ECO:0000256" key="3">
    <source>
        <dbReference type="ARBA" id="ARBA00010617"/>
    </source>
</evidence>
<dbReference type="PRINTS" id="PR00463">
    <property type="entry name" value="EP450I"/>
</dbReference>
<comment type="subcellular location">
    <subcellularLocation>
        <location evidence="2">Membrane</location>
    </subcellularLocation>
</comment>
<dbReference type="InParanoid" id="W2RKA9"/>
<keyword evidence="6 17" id="KW-0560">Oxidoreductase</keyword>
<dbReference type="EMBL" id="KB822724">
    <property type="protein sequence ID" value="ETN36907.1"/>
    <property type="molecule type" value="Genomic_DNA"/>
</dbReference>
<evidence type="ECO:0000256" key="12">
    <source>
        <dbReference type="ARBA" id="ARBA00066552"/>
    </source>
</evidence>
<feature type="transmembrane region" description="Helical" evidence="18">
    <location>
        <begin position="6"/>
        <end position="23"/>
    </location>
</feature>
<dbReference type="Gene3D" id="1.10.630.10">
    <property type="entry name" value="Cytochrome P450"/>
    <property type="match status" value="1"/>
</dbReference>
<evidence type="ECO:0000256" key="17">
    <source>
        <dbReference type="RuleBase" id="RU000461"/>
    </source>
</evidence>
<evidence type="ECO:0000256" key="10">
    <source>
        <dbReference type="ARBA" id="ARBA00023180"/>
    </source>
</evidence>
<dbReference type="PRINTS" id="PR00385">
    <property type="entry name" value="P450"/>
</dbReference>
<comment type="similarity">
    <text evidence="3 17">Belongs to the cytochrome P450 family.</text>
</comment>
<dbReference type="InterPro" id="IPR002401">
    <property type="entry name" value="Cyt_P450_E_grp-I"/>
</dbReference>
<dbReference type="PANTHER" id="PTHR24305">
    <property type="entry name" value="CYTOCHROME P450"/>
    <property type="match status" value="1"/>
</dbReference>
<keyword evidence="5 16" id="KW-0479">Metal-binding</keyword>
<evidence type="ECO:0000256" key="6">
    <source>
        <dbReference type="ARBA" id="ARBA00023002"/>
    </source>
</evidence>
<evidence type="ECO:0000256" key="7">
    <source>
        <dbReference type="ARBA" id="ARBA00023004"/>
    </source>
</evidence>
<keyword evidence="7 16" id="KW-0408">Iron</keyword>
<keyword evidence="18" id="KW-1133">Transmembrane helix</keyword>
<evidence type="ECO:0000256" key="5">
    <source>
        <dbReference type="ARBA" id="ARBA00022723"/>
    </source>
</evidence>
<dbReference type="eggNOG" id="KOG0158">
    <property type="taxonomic scope" value="Eukaryota"/>
</dbReference>
<dbReference type="Proteomes" id="UP000030752">
    <property type="component" value="Unassembled WGS sequence"/>
</dbReference>
<organism evidence="19 20">
    <name type="scientific">Cyphellophora europaea (strain CBS 101466)</name>
    <name type="common">Phialophora europaea</name>
    <dbReference type="NCBI Taxonomy" id="1220924"/>
    <lineage>
        <taxon>Eukaryota</taxon>
        <taxon>Fungi</taxon>
        <taxon>Dikarya</taxon>
        <taxon>Ascomycota</taxon>
        <taxon>Pezizomycotina</taxon>
        <taxon>Eurotiomycetes</taxon>
        <taxon>Chaetothyriomycetidae</taxon>
        <taxon>Chaetothyriales</taxon>
        <taxon>Cyphellophoraceae</taxon>
        <taxon>Cyphellophora</taxon>
    </lineage>
</organism>
<evidence type="ECO:0000256" key="2">
    <source>
        <dbReference type="ARBA" id="ARBA00004370"/>
    </source>
</evidence>
<dbReference type="Pfam" id="PF00067">
    <property type="entry name" value="p450"/>
    <property type="match status" value="1"/>
</dbReference>
<dbReference type="OrthoDB" id="1470350at2759"/>
<reference evidence="19 20" key="1">
    <citation type="submission" date="2013-03" db="EMBL/GenBank/DDBJ databases">
        <title>The Genome Sequence of Phialophora europaea CBS 101466.</title>
        <authorList>
            <consortium name="The Broad Institute Genomics Platform"/>
            <person name="Cuomo C."/>
            <person name="de Hoog S."/>
            <person name="Gorbushina A."/>
            <person name="Walker B."/>
            <person name="Young S.K."/>
            <person name="Zeng Q."/>
            <person name="Gargeya S."/>
            <person name="Fitzgerald M."/>
            <person name="Haas B."/>
            <person name="Abouelleil A."/>
            <person name="Allen A.W."/>
            <person name="Alvarado L."/>
            <person name="Arachchi H.M."/>
            <person name="Berlin A.M."/>
            <person name="Chapman S.B."/>
            <person name="Gainer-Dewar J."/>
            <person name="Goldberg J."/>
            <person name="Griggs A."/>
            <person name="Gujja S."/>
            <person name="Hansen M."/>
            <person name="Howarth C."/>
            <person name="Imamovic A."/>
            <person name="Ireland A."/>
            <person name="Larimer J."/>
            <person name="McCowan C."/>
            <person name="Murphy C."/>
            <person name="Pearson M."/>
            <person name="Poon T.W."/>
            <person name="Priest M."/>
            <person name="Roberts A."/>
            <person name="Saif S."/>
            <person name="Shea T."/>
            <person name="Sisk P."/>
            <person name="Sykes S."/>
            <person name="Wortman J."/>
            <person name="Nusbaum C."/>
            <person name="Birren B."/>
        </authorList>
    </citation>
    <scope>NUCLEOTIDE SEQUENCE [LARGE SCALE GENOMIC DNA]</scope>
    <source>
        <strain evidence="19 20">CBS 101466</strain>
    </source>
</reference>
<evidence type="ECO:0000256" key="13">
    <source>
        <dbReference type="ARBA" id="ARBA00072826"/>
    </source>
</evidence>
<dbReference type="AlphaFoldDB" id="W2RKA9"/>
<evidence type="ECO:0000313" key="19">
    <source>
        <dbReference type="EMBL" id="ETN36907.1"/>
    </source>
</evidence>
<dbReference type="InterPro" id="IPR050121">
    <property type="entry name" value="Cytochrome_P450_monoxygenase"/>
</dbReference>
<dbReference type="GO" id="GO:0005506">
    <property type="term" value="F:iron ion binding"/>
    <property type="evidence" value="ECO:0007669"/>
    <property type="project" value="InterPro"/>
</dbReference>
<dbReference type="GeneID" id="19975233"/>
<dbReference type="FunFam" id="1.10.630.10:FF:000053">
    <property type="entry name" value="Cytochrome P450 benzoate 4-monooxygenase"/>
    <property type="match status" value="1"/>
</dbReference>
<comment type="catalytic activity">
    <reaction evidence="11">
        <text>benzoate + reduced [NADPH--hemoprotein reductase] + O2 = 4-hydroxybenzoate + oxidized [NADPH--hemoprotein reductase] + H2O + H(+)</text>
        <dbReference type="Rhea" id="RHEA:18033"/>
        <dbReference type="Rhea" id="RHEA-COMP:11964"/>
        <dbReference type="Rhea" id="RHEA-COMP:11965"/>
        <dbReference type="ChEBI" id="CHEBI:15377"/>
        <dbReference type="ChEBI" id="CHEBI:15378"/>
        <dbReference type="ChEBI" id="CHEBI:15379"/>
        <dbReference type="ChEBI" id="CHEBI:16150"/>
        <dbReference type="ChEBI" id="CHEBI:17879"/>
        <dbReference type="ChEBI" id="CHEBI:57618"/>
        <dbReference type="ChEBI" id="CHEBI:58210"/>
        <dbReference type="EC" id="1.14.14.92"/>
    </reaction>
</comment>
<proteinExistence type="inferred from homology"/>
<protein>
    <recommendedName>
        <fullName evidence="13">Benzoate 4-monooxygenase bphA</fullName>
        <ecNumber evidence="12">1.14.14.92</ecNumber>
    </recommendedName>
    <alternativeName>
        <fullName evidence="14">Benzoate-para-hydroxylase A</fullName>
    </alternativeName>
    <alternativeName>
        <fullName evidence="15">Cytochrome P450 monooxygenase cyp53A1</fullName>
    </alternativeName>
</protein>
<evidence type="ECO:0000256" key="4">
    <source>
        <dbReference type="ARBA" id="ARBA00022617"/>
    </source>
</evidence>
<dbReference type="InterPro" id="IPR036396">
    <property type="entry name" value="Cyt_P450_sf"/>
</dbReference>
<dbReference type="RefSeq" id="XP_008720439.1">
    <property type="nucleotide sequence ID" value="XM_008722217.1"/>
</dbReference>
<dbReference type="HOGENOM" id="CLU_001570_14_0_1"/>
<dbReference type="InterPro" id="IPR001128">
    <property type="entry name" value="Cyt_P450"/>
</dbReference>
<dbReference type="EC" id="1.14.14.92" evidence="12"/>
<sequence>MLLTDYLLTPYALLLIPVLYYLLPYVREKALIRIPGPFPAQFTNLWLMYQCRHGRRYLAVDEAHKKYGKVVRIQPNHVSIADPDAIPVIYGHGNGFLKAEYYDAFVSIRRGLFNTRDRTEHTRKRKIVSHTFSAKSIGQFEQYIHSNLELFYSKWNKLAKEKANPSTGYASIDALHWFNYLAFDIIGDLAFGAPFGMLERERDIAEIRKSPNSPPTTAPAIEVLNRRGEVSGTLGCLPQLKPYARYLPDKFFSQGVEAVENLAGIAIARVSDRLQNPDIGRVDLLARLMEGKDASGEKLGREELTAEALTQLIAGSDTTSNTSCALLYWVLRTPGVVEKLHAELDAAIGPGVPSYDAVKDLPYVQHVIWEAMRIHSTSSLGLPRLVPMASADNPNPKPCELLGYSFPPGTTLSVPAYTIHHSTTLWGPDAEDFVPERWEEGRLTAEQKEAFIPFSYGPRACVGRNVAEMELKCIVATVFRNFEFRDEHEEKELLTREGFLRKPLYLNVGLKRRET</sequence>
<evidence type="ECO:0000256" key="8">
    <source>
        <dbReference type="ARBA" id="ARBA00023033"/>
    </source>
</evidence>
<dbReference type="VEuPathDB" id="FungiDB:HMPREF1541_07894"/>
<dbReference type="GO" id="GO:0018664">
    <property type="term" value="F:benzoate 4-monooxygenase activity"/>
    <property type="evidence" value="ECO:0007669"/>
    <property type="project" value="UniProtKB-EC"/>
</dbReference>
<evidence type="ECO:0000256" key="14">
    <source>
        <dbReference type="ARBA" id="ARBA00081895"/>
    </source>
</evidence>
<dbReference type="InterPro" id="IPR017972">
    <property type="entry name" value="Cyt_P450_CS"/>
</dbReference>
<evidence type="ECO:0000256" key="18">
    <source>
        <dbReference type="SAM" id="Phobius"/>
    </source>
</evidence>
<keyword evidence="10" id="KW-0325">Glycoprotein</keyword>
<comment type="cofactor">
    <cofactor evidence="1 16">
        <name>heme</name>
        <dbReference type="ChEBI" id="CHEBI:30413"/>
    </cofactor>
</comment>